<dbReference type="EMBL" id="CM007897">
    <property type="protein sequence ID" value="OTG18092.1"/>
    <property type="molecule type" value="Genomic_DNA"/>
</dbReference>
<dbReference type="EMBL" id="MNCJ02000323">
    <property type="protein sequence ID" value="KAF5794717.1"/>
    <property type="molecule type" value="Genomic_DNA"/>
</dbReference>
<name>A0A251U5N7_HELAN</name>
<organism evidence="2 3">
    <name type="scientific">Helianthus annuus</name>
    <name type="common">Common sunflower</name>
    <dbReference type="NCBI Taxonomy" id="4232"/>
    <lineage>
        <taxon>Eukaryota</taxon>
        <taxon>Viridiplantae</taxon>
        <taxon>Streptophyta</taxon>
        <taxon>Embryophyta</taxon>
        <taxon>Tracheophyta</taxon>
        <taxon>Spermatophyta</taxon>
        <taxon>Magnoliopsida</taxon>
        <taxon>eudicotyledons</taxon>
        <taxon>Gunneridae</taxon>
        <taxon>Pentapetalae</taxon>
        <taxon>asterids</taxon>
        <taxon>campanulids</taxon>
        <taxon>Asterales</taxon>
        <taxon>Asteraceae</taxon>
        <taxon>Asteroideae</taxon>
        <taxon>Heliantheae alliance</taxon>
        <taxon>Heliantheae</taxon>
        <taxon>Helianthus</taxon>
    </lineage>
</organism>
<evidence type="ECO:0000313" key="2">
    <source>
        <dbReference type="EMBL" id="OTG18092.1"/>
    </source>
</evidence>
<reference evidence="1" key="3">
    <citation type="submission" date="2020-06" db="EMBL/GenBank/DDBJ databases">
        <title>Helianthus annuus Genome sequencing and assembly Release 2.</title>
        <authorList>
            <person name="Gouzy J."/>
            <person name="Langlade N."/>
            <person name="Munos S."/>
        </authorList>
    </citation>
    <scope>NUCLEOTIDE SEQUENCE</scope>
    <source>
        <tissue evidence="1">Leaves</tissue>
    </source>
</reference>
<keyword evidence="3" id="KW-1185">Reference proteome</keyword>
<gene>
    <name evidence="2" type="ORF">HannXRQ_Chr08g0219351</name>
    <name evidence="1" type="ORF">HanXRQr2_Chr08g0331291</name>
</gene>
<reference evidence="2" key="2">
    <citation type="submission" date="2017-02" db="EMBL/GenBank/DDBJ databases">
        <title>Sunflower complete genome.</title>
        <authorList>
            <person name="Langlade N."/>
            <person name="Munos S."/>
        </authorList>
    </citation>
    <scope>NUCLEOTIDE SEQUENCE [LARGE SCALE GENOMIC DNA]</scope>
    <source>
        <tissue evidence="2">Leaves</tissue>
    </source>
</reference>
<dbReference type="Gramene" id="mRNA:HanXRQr2_Chr08g0331291">
    <property type="protein sequence ID" value="mRNA:HanXRQr2_Chr08g0331291"/>
    <property type="gene ID" value="HanXRQr2_Chr08g0331291"/>
</dbReference>
<proteinExistence type="predicted"/>
<accession>A0A251U5N7</accession>
<evidence type="ECO:0000313" key="1">
    <source>
        <dbReference type="EMBL" id="KAF5794717.1"/>
    </source>
</evidence>
<dbReference type="Proteomes" id="UP000215914">
    <property type="component" value="Chromosome 8"/>
</dbReference>
<dbReference type="AlphaFoldDB" id="A0A251U5N7"/>
<protein>
    <submittedName>
        <fullName evidence="2">Uncharacterized protein</fullName>
    </submittedName>
</protein>
<sequence>MIEIIPGLQGEIPINGLKSVPFVDGQNKDCSFGQTLCWRWWNDKRHQRERYSHRFSWFVEHSYAALL</sequence>
<evidence type="ECO:0000313" key="3">
    <source>
        <dbReference type="Proteomes" id="UP000215914"/>
    </source>
</evidence>
<reference evidence="1 3" key="1">
    <citation type="journal article" date="2017" name="Nature">
        <title>The sunflower genome provides insights into oil metabolism, flowering and Asterid evolution.</title>
        <authorList>
            <person name="Badouin H."/>
            <person name="Gouzy J."/>
            <person name="Grassa C.J."/>
            <person name="Murat F."/>
            <person name="Staton S.E."/>
            <person name="Cottret L."/>
            <person name="Lelandais-Briere C."/>
            <person name="Owens G.L."/>
            <person name="Carrere S."/>
            <person name="Mayjonade B."/>
            <person name="Legrand L."/>
            <person name="Gill N."/>
            <person name="Kane N.C."/>
            <person name="Bowers J.E."/>
            <person name="Hubner S."/>
            <person name="Bellec A."/>
            <person name="Berard A."/>
            <person name="Berges H."/>
            <person name="Blanchet N."/>
            <person name="Boniface M.C."/>
            <person name="Brunel D."/>
            <person name="Catrice O."/>
            <person name="Chaidir N."/>
            <person name="Claudel C."/>
            <person name="Donnadieu C."/>
            <person name="Faraut T."/>
            <person name="Fievet G."/>
            <person name="Helmstetter N."/>
            <person name="King M."/>
            <person name="Knapp S.J."/>
            <person name="Lai Z."/>
            <person name="Le Paslier M.C."/>
            <person name="Lippi Y."/>
            <person name="Lorenzon L."/>
            <person name="Mandel J.R."/>
            <person name="Marage G."/>
            <person name="Marchand G."/>
            <person name="Marquand E."/>
            <person name="Bret-Mestries E."/>
            <person name="Morien E."/>
            <person name="Nambeesan S."/>
            <person name="Nguyen T."/>
            <person name="Pegot-Espagnet P."/>
            <person name="Pouilly N."/>
            <person name="Raftis F."/>
            <person name="Sallet E."/>
            <person name="Schiex T."/>
            <person name="Thomas J."/>
            <person name="Vandecasteele C."/>
            <person name="Vares D."/>
            <person name="Vear F."/>
            <person name="Vautrin S."/>
            <person name="Crespi M."/>
            <person name="Mangin B."/>
            <person name="Burke J.M."/>
            <person name="Salse J."/>
            <person name="Munos S."/>
            <person name="Vincourt P."/>
            <person name="Rieseberg L.H."/>
            <person name="Langlade N.B."/>
        </authorList>
    </citation>
    <scope>NUCLEOTIDE SEQUENCE [LARGE SCALE GENOMIC DNA]</scope>
    <source>
        <strain evidence="3">cv. SF193</strain>
        <tissue evidence="1">Leaves</tissue>
    </source>
</reference>
<dbReference type="InParanoid" id="A0A251U5N7"/>